<dbReference type="SUPFAM" id="SSF69118">
    <property type="entry name" value="AhpD-like"/>
    <property type="match status" value="1"/>
</dbReference>
<dbReference type="InterPro" id="IPR003779">
    <property type="entry name" value="CMD-like"/>
</dbReference>
<dbReference type="Proteomes" id="UP001230005">
    <property type="component" value="Unassembled WGS sequence"/>
</dbReference>
<dbReference type="InterPro" id="IPR029032">
    <property type="entry name" value="AhpD-like"/>
</dbReference>
<dbReference type="Pfam" id="PF02627">
    <property type="entry name" value="CMD"/>
    <property type="match status" value="1"/>
</dbReference>
<evidence type="ECO:0000313" key="2">
    <source>
        <dbReference type="EMBL" id="MDQ0257613.1"/>
    </source>
</evidence>
<dbReference type="Gene3D" id="1.20.1290.10">
    <property type="entry name" value="AhpD-like"/>
    <property type="match status" value="1"/>
</dbReference>
<evidence type="ECO:0000313" key="3">
    <source>
        <dbReference type="Proteomes" id="UP001230005"/>
    </source>
</evidence>
<dbReference type="EMBL" id="JAUSUG010000031">
    <property type="protein sequence ID" value="MDQ0257613.1"/>
    <property type="molecule type" value="Genomic_DNA"/>
</dbReference>
<organism evidence="2 3">
    <name type="scientific">Evansella vedderi</name>
    <dbReference type="NCBI Taxonomy" id="38282"/>
    <lineage>
        <taxon>Bacteria</taxon>
        <taxon>Bacillati</taxon>
        <taxon>Bacillota</taxon>
        <taxon>Bacilli</taxon>
        <taxon>Bacillales</taxon>
        <taxon>Bacillaceae</taxon>
        <taxon>Evansella</taxon>
    </lineage>
</organism>
<comment type="caution">
    <text evidence="2">The sequence shown here is derived from an EMBL/GenBank/DDBJ whole genome shotgun (WGS) entry which is preliminary data.</text>
</comment>
<evidence type="ECO:0000259" key="1">
    <source>
        <dbReference type="Pfam" id="PF02627"/>
    </source>
</evidence>
<sequence length="123" mass="13524">MENMENHGSMISEALHDYKLGLGRFTQQMPDIASKYNEFTGACFAEGKLTQKEKQLIALGISLYAQDEYCIIYHMKGCMDHGCTKEEILEAVGVTGAFGGGAAMSQGVTLVEECFQEFNGKTH</sequence>
<dbReference type="PANTHER" id="PTHR33930:SF2">
    <property type="entry name" value="BLR3452 PROTEIN"/>
    <property type="match status" value="1"/>
</dbReference>
<reference evidence="2 3" key="1">
    <citation type="submission" date="2023-07" db="EMBL/GenBank/DDBJ databases">
        <title>Genomic Encyclopedia of Type Strains, Phase IV (KMG-IV): sequencing the most valuable type-strain genomes for metagenomic binning, comparative biology and taxonomic classification.</title>
        <authorList>
            <person name="Goeker M."/>
        </authorList>
    </citation>
    <scope>NUCLEOTIDE SEQUENCE [LARGE SCALE GENOMIC DNA]</scope>
    <source>
        <strain evidence="2 3">DSM 9768</strain>
    </source>
</reference>
<protein>
    <submittedName>
        <fullName evidence="2">AhpD family alkylhydroperoxidase</fullName>
    </submittedName>
</protein>
<gene>
    <name evidence="2" type="ORF">J2S74_005075</name>
</gene>
<name>A0ABU0A291_9BACI</name>
<proteinExistence type="predicted"/>
<dbReference type="RefSeq" id="WP_307331616.1">
    <property type="nucleotide sequence ID" value="NZ_JAUSUG010000031.1"/>
</dbReference>
<keyword evidence="3" id="KW-1185">Reference proteome</keyword>
<dbReference type="PANTHER" id="PTHR33930">
    <property type="entry name" value="ALKYL HYDROPEROXIDE REDUCTASE AHPD"/>
    <property type="match status" value="1"/>
</dbReference>
<accession>A0ABU0A291</accession>
<feature type="domain" description="Carboxymuconolactone decarboxylase-like" evidence="1">
    <location>
        <begin position="30"/>
        <end position="113"/>
    </location>
</feature>